<sequence>MARSFLQYDHLEEEEDFIDMDVSSATTFLCYSISSSPSDSREFEFQMSVNQLQKEPITSPADELFYKGNLLPLHLPPRLQMVEQLLQNSPRKSKTNLGDSFRHISPSHSAATTPFESCSVSPAPSCYASQELNPEDYLECSTVFNPSQTKKSWPKKLRLIRESSFGNKLRASKAYLKSLFTKSACSDDSCTVFKANDCSSAYKKAARRGPFGLIPGRANVALRSFDGEKVEGKVWGHRRSFSDAIKRRHSPNKSSSSSSSSCSSSNSSSFSGIISSNSFQGPQLLTRSSSANSEVENSIQGAIAYCKKTQQKACVKKIGDEAGLCSLSVSRKAEQRIEEQEKPGICTVVVDDYGGKSLLLIKFRAIQRNMEEMRLGKEVEDQLNENIKYEEEFILRPRGLELFTCRWLPANREPKALVFLCHGYAMECSVSMRETATRLVNAGFAVYGIDYEGHGKSSGLQGYVPSFDDLVDDCLYHFRSICEKPENKKKQRFLLGESMGGAVVLILHRKAPTFWNGAVLVAPMCKIADEMKPHPMVIKVLTKLCHVIPKWRIIPTQDIIDVAFKSSEKREEIRSNPLCYKGKPRLKTANELLMVSLDIENNLHEVSLPFFIIHGGDDVVTDPSVSKLLYNLASSKDKSYKLYPGMWHALTSAEPPENINLVFYDIISWLDDRVFVREEQQFEKLNRDKNSIV</sequence>
<organism evidence="3 4">
    <name type="scientific">Vanilla planifolia</name>
    <name type="common">Vanilla</name>
    <dbReference type="NCBI Taxonomy" id="51239"/>
    <lineage>
        <taxon>Eukaryota</taxon>
        <taxon>Viridiplantae</taxon>
        <taxon>Streptophyta</taxon>
        <taxon>Embryophyta</taxon>
        <taxon>Tracheophyta</taxon>
        <taxon>Spermatophyta</taxon>
        <taxon>Magnoliopsida</taxon>
        <taxon>Liliopsida</taxon>
        <taxon>Asparagales</taxon>
        <taxon>Orchidaceae</taxon>
        <taxon>Vanilloideae</taxon>
        <taxon>Vanilleae</taxon>
        <taxon>Vanilla</taxon>
    </lineage>
</organism>
<dbReference type="PANTHER" id="PTHR11614">
    <property type="entry name" value="PHOSPHOLIPASE-RELATED"/>
    <property type="match status" value="1"/>
</dbReference>
<dbReference type="OrthoDB" id="1938320at2759"/>
<gene>
    <name evidence="3" type="ORF">HPP92_014996</name>
</gene>
<protein>
    <recommendedName>
        <fullName evidence="2">Serine aminopeptidase S33 domain-containing protein</fullName>
    </recommendedName>
</protein>
<dbReference type="Gene3D" id="3.40.50.1820">
    <property type="entry name" value="alpha/beta hydrolase"/>
    <property type="match status" value="1"/>
</dbReference>
<dbReference type="InterPro" id="IPR029058">
    <property type="entry name" value="AB_hydrolase_fold"/>
</dbReference>
<feature type="domain" description="Serine aminopeptidase S33" evidence="2">
    <location>
        <begin position="413"/>
        <end position="651"/>
    </location>
</feature>
<comment type="caution">
    <text evidence="3">The sequence shown here is derived from an EMBL/GenBank/DDBJ whole genome shotgun (WGS) entry which is preliminary data.</text>
</comment>
<dbReference type="InterPro" id="IPR051044">
    <property type="entry name" value="MAG_DAG_Lipase"/>
</dbReference>
<name>A0A835QL30_VANPL</name>
<feature type="compositionally biased region" description="Low complexity" evidence="1">
    <location>
        <begin position="254"/>
        <end position="265"/>
    </location>
</feature>
<evidence type="ECO:0000313" key="4">
    <source>
        <dbReference type="Proteomes" id="UP000639772"/>
    </source>
</evidence>
<dbReference type="SUPFAM" id="SSF53474">
    <property type="entry name" value="alpha/beta-Hydrolases"/>
    <property type="match status" value="1"/>
</dbReference>
<evidence type="ECO:0000256" key="1">
    <source>
        <dbReference type="SAM" id="MobiDB-lite"/>
    </source>
</evidence>
<reference evidence="3 4" key="1">
    <citation type="journal article" date="2020" name="Nat. Food">
        <title>A phased Vanilla planifolia genome enables genetic improvement of flavour and production.</title>
        <authorList>
            <person name="Hasing T."/>
            <person name="Tang H."/>
            <person name="Brym M."/>
            <person name="Khazi F."/>
            <person name="Huang T."/>
            <person name="Chambers A.H."/>
        </authorList>
    </citation>
    <scope>NUCLEOTIDE SEQUENCE [LARGE SCALE GENOMIC DNA]</scope>
    <source>
        <tissue evidence="3">Leaf</tissue>
    </source>
</reference>
<dbReference type="AlphaFoldDB" id="A0A835QL30"/>
<dbReference type="Proteomes" id="UP000639772">
    <property type="component" value="Chromosome 7"/>
</dbReference>
<dbReference type="EMBL" id="JADCNM010000007">
    <property type="protein sequence ID" value="KAG0475310.1"/>
    <property type="molecule type" value="Genomic_DNA"/>
</dbReference>
<dbReference type="InterPro" id="IPR022742">
    <property type="entry name" value="Hydrolase_4"/>
</dbReference>
<dbReference type="Pfam" id="PF12146">
    <property type="entry name" value="Hydrolase_4"/>
    <property type="match status" value="1"/>
</dbReference>
<evidence type="ECO:0000313" key="3">
    <source>
        <dbReference type="EMBL" id="KAG0475310.1"/>
    </source>
</evidence>
<feature type="region of interest" description="Disordered" evidence="1">
    <location>
        <begin position="245"/>
        <end position="265"/>
    </location>
</feature>
<dbReference type="FunFam" id="3.40.50.1820:FF:000036">
    <property type="entry name" value="Alpha/beta-Hydrolases superfamily protein"/>
    <property type="match status" value="1"/>
</dbReference>
<accession>A0A835QL30</accession>
<evidence type="ECO:0000259" key="2">
    <source>
        <dbReference type="Pfam" id="PF12146"/>
    </source>
</evidence>
<proteinExistence type="predicted"/>